<feature type="domain" description="HTH luxR-type" evidence="3">
    <location>
        <begin position="807"/>
        <end position="872"/>
    </location>
</feature>
<keyword evidence="5" id="KW-1185">Reference proteome</keyword>
<dbReference type="Proteomes" id="UP001595912">
    <property type="component" value="Unassembled WGS sequence"/>
</dbReference>
<evidence type="ECO:0000256" key="1">
    <source>
        <dbReference type="ARBA" id="ARBA00022741"/>
    </source>
</evidence>
<dbReference type="SMART" id="SM00382">
    <property type="entry name" value="AAA"/>
    <property type="match status" value="1"/>
</dbReference>
<reference evidence="5" key="1">
    <citation type="journal article" date="2019" name="Int. J. Syst. Evol. Microbiol.">
        <title>The Global Catalogue of Microorganisms (GCM) 10K type strain sequencing project: providing services to taxonomists for standard genome sequencing and annotation.</title>
        <authorList>
            <consortium name="The Broad Institute Genomics Platform"/>
            <consortium name="The Broad Institute Genome Sequencing Center for Infectious Disease"/>
            <person name="Wu L."/>
            <person name="Ma J."/>
        </authorList>
    </citation>
    <scope>NUCLEOTIDE SEQUENCE [LARGE SCALE GENOMIC DNA]</scope>
    <source>
        <strain evidence="5">CGMCC 4.7152</strain>
    </source>
</reference>
<keyword evidence="1" id="KW-0547">Nucleotide-binding</keyword>
<dbReference type="RefSeq" id="WP_380128239.1">
    <property type="nucleotide sequence ID" value="NZ_JBHSIU010000130.1"/>
</dbReference>
<name>A0ABV9WFT9_9ACTN</name>
<evidence type="ECO:0000313" key="4">
    <source>
        <dbReference type="EMBL" id="MFC5007601.1"/>
    </source>
</evidence>
<dbReference type="InterPro" id="IPR000792">
    <property type="entry name" value="Tscrpt_reg_LuxR_C"/>
</dbReference>
<protein>
    <submittedName>
        <fullName evidence="4">LuxR C-terminal-related transcriptional regulator</fullName>
    </submittedName>
</protein>
<gene>
    <name evidence="4" type="ORF">ACFPIJ_58575</name>
</gene>
<dbReference type="InterPro" id="IPR003593">
    <property type="entry name" value="AAA+_ATPase"/>
</dbReference>
<dbReference type="Gene3D" id="3.40.50.300">
    <property type="entry name" value="P-loop containing nucleotide triphosphate hydrolases"/>
    <property type="match status" value="1"/>
</dbReference>
<dbReference type="InterPro" id="IPR027417">
    <property type="entry name" value="P-loop_NTPase"/>
</dbReference>
<dbReference type="SMART" id="SM00421">
    <property type="entry name" value="HTH_LUXR"/>
    <property type="match status" value="1"/>
</dbReference>
<dbReference type="Pfam" id="PF00196">
    <property type="entry name" value="GerE"/>
    <property type="match status" value="1"/>
</dbReference>
<dbReference type="PROSITE" id="PS50043">
    <property type="entry name" value="HTH_LUXR_2"/>
    <property type="match status" value="1"/>
</dbReference>
<organism evidence="4 5">
    <name type="scientific">Dactylosporangium cerinum</name>
    <dbReference type="NCBI Taxonomy" id="1434730"/>
    <lineage>
        <taxon>Bacteria</taxon>
        <taxon>Bacillati</taxon>
        <taxon>Actinomycetota</taxon>
        <taxon>Actinomycetes</taxon>
        <taxon>Micromonosporales</taxon>
        <taxon>Micromonosporaceae</taxon>
        <taxon>Dactylosporangium</taxon>
    </lineage>
</organism>
<evidence type="ECO:0000259" key="3">
    <source>
        <dbReference type="PROSITE" id="PS50043"/>
    </source>
</evidence>
<dbReference type="InterPro" id="IPR011990">
    <property type="entry name" value="TPR-like_helical_dom_sf"/>
</dbReference>
<keyword evidence="2" id="KW-0067">ATP-binding</keyword>
<dbReference type="PROSITE" id="PS00622">
    <property type="entry name" value="HTH_LUXR_1"/>
    <property type="match status" value="1"/>
</dbReference>
<dbReference type="PRINTS" id="PR00038">
    <property type="entry name" value="HTHLUXR"/>
</dbReference>
<dbReference type="SUPFAM" id="SSF46894">
    <property type="entry name" value="C-terminal effector domain of the bipartite response regulators"/>
    <property type="match status" value="1"/>
</dbReference>
<dbReference type="InterPro" id="IPR016032">
    <property type="entry name" value="Sig_transdc_resp-reg_C-effctor"/>
</dbReference>
<dbReference type="PANTHER" id="PTHR16305:SF28">
    <property type="entry name" value="GUANYLATE CYCLASE DOMAIN-CONTAINING PROTEIN"/>
    <property type="match status" value="1"/>
</dbReference>
<dbReference type="Gene3D" id="1.10.10.10">
    <property type="entry name" value="Winged helix-like DNA-binding domain superfamily/Winged helix DNA-binding domain"/>
    <property type="match status" value="1"/>
</dbReference>
<dbReference type="InterPro" id="IPR041664">
    <property type="entry name" value="AAA_16"/>
</dbReference>
<dbReference type="SUPFAM" id="SSF52540">
    <property type="entry name" value="P-loop containing nucleoside triphosphate hydrolases"/>
    <property type="match status" value="1"/>
</dbReference>
<evidence type="ECO:0000313" key="5">
    <source>
        <dbReference type="Proteomes" id="UP001595912"/>
    </source>
</evidence>
<proteinExistence type="predicted"/>
<accession>A0ABV9WFT9</accession>
<dbReference type="EMBL" id="JBHSIU010000130">
    <property type="protein sequence ID" value="MFC5007601.1"/>
    <property type="molecule type" value="Genomic_DNA"/>
</dbReference>
<dbReference type="CDD" id="cd06170">
    <property type="entry name" value="LuxR_C_like"/>
    <property type="match status" value="1"/>
</dbReference>
<dbReference type="InterPro" id="IPR036388">
    <property type="entry name" value="WH-like_DNA-bd_sf"/>
</dbReference>
<dbReference type="Gene3D" id="1.25.40.10">
    <property type="entry name" value="Tetratricopeptide repeat domain"/>
    <property type="match status" value="1"/>
</dbReference>
<comment type="caution">
    <text evidence="4">The sequence shown here is derived from an EMBL/GenBank/DDBJ whole genome shotgun (WGS) entry which is preliminary data.</text>
</comment>
<dbReference type="SUPFAM" id="SSF48452">
    <property type="entry name" value="TPR-like"/>
    <property type="match status" value="1"/>
</dbReference>
<dbReference type="PANTHER" id="PTHR16305">
    <property type="entry name" value="TESTICULAR SOLUBLE ADENYLYL CYCLASE"/>
    <property type="match status" value="1"/>
</dbReference>
<sequence>MRTTDREPTPPIHGLVGRVHELASVRRMLSGAGAGVLLTGDPGVGKSRLLGAALDELDGRGAGVLRITATPSWQDVPFGSVPGFAPLAGAGLAEAFQLARQRLTRSGPPGSAGPVVLGVDDVNWLDDASAALLERLLTDGVVRVLATVRSNAVNTPVVALVRRAGGLDRIDVPPLDRAGHDELVTAVLGGPVSGLALNALWRTTLGNPLFTRETLRAAIAERSLRSQEGVWKWRPGRRRTPRLYDAVELTVGVLSDEEAAALAYVAYAEPLRPAVLDRLVAPAVAERLEERGLIRLVDDGRGVLVRLGHPLFGEAIRARTRPLRRRRLLRELVGAMQDDMASVQDRIRVMSWRCEAELPVDLPDVLAAAEAALDRGGAALAERLARSIPGPLGAWYLGRAQVALGRSQEADPLLATAYERLRDPVIQARAAALRALNLFWGLRQPDVALSLLEKARRRLPAEVHGEMLVAEAGIAVFYESDINAAAVVVAALQRPPQEPLLALALTPLLPFVLAYAGAPKQAAAELAGAVSPRSAWPTMRAAAQACHIHALVMCGQLADAAVLADRYYQDAVAHGSPDGVGLIAMMVGICHGDRGRVAEAGRWTNEALAVTDALTLFPIRANILGMQAWWAAHQGQVDRATRALQAVDELLPADSRSGDYARLAKALLLASTSQPTDAVKVLRELAEQFTTSGVVASAMEALHLWSRIEPSVEVAAETRRVADMSDSPLFSWFADYADALAAGDPDQLEELSLSWEHRDYTALALEAAVRARQARPDPDQRTGGRLTRRIAELRDRCDGHWPRWLDEPAPVTVLTRREQEICALAAAGLSNIEISAQLVLSVRTVENHLQRAYEKLGIRQRGQLADALQHPEANQPPD</sequence>
<evidence type="ECO:0000256" key="2">
    <source>
        <dbReference type="ARBA" id="ARBA00022840"/>
    </source>
</evidence>
<dbReference type="Pfam" id="PF13191">
    <property type="entry name" value="AAA_16"/>
    <property type="match status" value="1"/>
</dbReference>